<feature type="region of interest" description="Disordered" evidence="2">
    <location>
        <begin position="674"/>
        <end position="696"/>
    </location>
</feature>
<dbReference type="InterPro" id="IPR050426">
    <property type="entry name" value="Glycosyltransferase_28"/>
</dbReference>
<dbReference type="GO" id="GO:0016906">
    <property type="term" value="F:sterol 3-beta-glucosyltransferase activity"/>
    <property type="evidence" value="ECO:0007669"/>
    <property type="project" value="UniProtKB-ARBA"/>
</dbReference>
<organism evidence="4 5">
    <name type="scientific">Fusarium oligoseptatum</name>
    <dbReference type="NCBI Taxonomy" id="2604345"/>
    <lineage>
        <taxon>Eukaryota</taxon>
        <taxon>Fungi</taxon>
        <taxon>Dikarya</taxon>
        <taxon>Ascomycota</taxon>
        <taxon>Pezizomycotina</taxon>
        <taxon>Sordariomycetes</taxon>
        <taxon>Hypocreomycetidae</taxon>
        <taxon>Hypocreales</taxon>
        <taxon>Nectriaceae</taxon>
        <taxon>Fusarium</taxon>
        <taxon>Fusarium solani species complex</taxon>
    </lineage>
</organism>
<evidence type="ECO:0000259" key="3">
    <source>
        <dbReference type="Pfam" id="PF03033"/>
    </source>
</evidence>
<dbReference type="InterPro" id="IPR004276">
    <property type="entry name" value="GlycoTrans_28_N"/>
</dbReference>
<dbReference type="SUPFAM" id="SSF53756">
    <property type="entry name" value="UDP-Glycosyltransferase/glycogen phosphorylase"/>
    <property type="match status" value="1"/>
</dbReference>
<name>A0A428TA91_9HYPO</name>
<keyword evidence="5" id="KW-1185">Reference proteome</keyword>
<dbReference type="CDD" id="cd03784">
    <property type="entry name" value="GT1_Gtf-like"/>
    <property type="match status" value="1"/>
</dbReference>
<sequence length="884" mass="96545">MDQDPQGYNQRCLVCRFRGRGNDSEYEKSAGCYWKTLLVHALIHYAAHVSAMIISIVDSELSAMKSGLAEMASMNDGSDQLNETSAAAIDASTRDDGRVDIEIPITLSRRLSKLPNFEELDTTPGLASPAYQQYENRDGSVIALNIVIQVIGSRGDVQPFIALAHELQKHGHRIRLATHDVFETFVQSSNIEFYPVGGDPSQLMAYMVKNPGLIPSIDSLRAGDINTKRKMIAQMLDGFWDSCIMPDPKTGDPFVADAIIANPPSFAHVHCAEALGVPLHMMFTMPWTSTGAFPHPLANINDPSTGKEREVANYLSYSVVEFLTWQGLGDLVNHWRGSKLGLEHVPMNEGPRLLKSLEVPFTYCWSPALIPKPREWGHNISISGFFFRQPPSYQPPSDLESFLKSGPKPIYVGFGSIVVDDPARLMIMVLKAIKTAGVRAIISQGWSKLEGEDDPNIFYVGDCPHEYLFQQVSAVVHHGGAGTTACGLFLWSTDGHCPFLWRVSKLCSQPFWGQMVANAGAGPQPIPYSSLTSRNLAEAIEFALTPDVESGAQRMSESMKTESGVQAAVQHFHTNLPVEPQRCDLFLDLPASWSYKGKRHQVLLSKRAERILTGANKLERSKLKFHKAKPIFIESRRWDPFTAVGSASMEVAASMADATAGVFVKPYETIKEHQTRTKTSLESGSSQARSQSDSASVIESGVARRAVGTSTKSLGKLAVTSAKGIFVDIPIAVTDGLRAVPNLYGEDVRPRDHITGFRSGAVVAGKNFYHGIFEALTDIAVYTYQGKRQENALGAAKGLGKGALSLVTKTTAATVGLVAYPAQGIHRSIRAAVVTSTPKAIEAAMRIEGDWLLKKKPVSEDESRVAVADFETLRNSKSVKVVAR</sequence>
<dbReference type="GO" id="GO:0005975">
    <property type="term" value="P:carbohydrate metabolic process"/>
    <property type="evidence" value="ECO:0007669"/>
    <property type="project" value="InterPro"/>
</dbReference>
<protein>
    <recommendedName>
        <fullName evidence="3">Glycosyltransferase family 28 N-terminal domain-containing protein</fullName>
    </recommendedName>
</protein>
<dbReference type="PANTHER" id="PTHR48050">
    <property type="entry name" value="STEROL 3-BETA-GLUCOSYLTRANSFERASE"/>
    <property type="match status" value="1"/>
</dbReference>
<dbReference type="EMBL" id="NKCK01000110">
    <property type="protein sequence ID" value="RSL98952.1"/>
    <property type="molecule type" value="Genomic_DNA"/>
</dbReference>
<feature type="domain" description="Glycosyltransferase family 28 N-terminal" evidence="3">
    <location>
        <begin position="146"/>
        <end position="293"/>
    </location>
</feature>
<dbReference type="Proteomes" id="UP000287144">
    <property type="component" value="Unassembled WGS sequence"/>
</dbReference>
<dbReference type="STRING" id="1325735.A0A428TA91"/>
<dbReference type="InterPro" id="IPR002213">
    <property type="entry name" value="UDP_glucos_trans"/>
</dbReference>
<evidence type="ECO:0000256" key="2">
    <source>
        <dbReference type="SAM" id="MobiDB-lite"/>
    </source>
</evidence>
<dbReference type="AlphaFoldDB" id="A0A428TA91"/>
<proteinExistence type="predicted"/>
<accession>A0A428TA91</accession>
<evidence type="ECO:0000256" key="1">
    <source>
        <dbReference type="ARBA" id="ARBA00022679"/>
    </source>
</evidence>
<feature type="compositionally biased region" description="Low complexity" evidence="2">
    <location>
        <begin position="680"/>
        <end position="696"/>
    </location>
</feature>
<dbReference type="Pfam" id="PF03033">
    <property type="entry name" value="Glyco_transf_28"/>
    <property type="match status" value="1"/>
</dbReference>
<reference evidence="4 5" key="1">
    <citation type="submission" date="2017-06" db="EMBL/GenBank/DDBJ databases">
        <title>Comparative genomic analysis of Ambrosia Fusariam Clade fungi.</title>
        <authorList>
            <person name="Stajich J.E."/>
            <person name="Carrillo J."/>
            <person name="Kijimoto T."/>
            <person name="Eskalen A."/>
            <person name="O'Donnell K."/>
            <person name="Kasson M."/>
        </authorList>
    </citation>
    <scope>NUCLEOTIDE SEQUENCE [LARGE SCALE GENOMIC DNA]</scope>
    <source>
        <strain evidence="4 5">NRRL62579</strain>
    </source>
</reference>
<evidence type="ECO:0000313" key="4">
    <source>
        <dbReference type="EMBL" id="RSL98952.1"/>
    </source>
</evidence>
<dbReference type="FunFam" id="3.40.50.2000:FF:000100">
    <property type="entry name" value="Glycosyltransferase family 1 protein"/>
    <property type="match status" value="1"/>
</dbReference>
<dbReference type="Gene3D" id="3.40.50.2000">
    <property type="entry name" value="Glycogen Phosphorylase B"/>
    <property type="match status" value="2"/>
</dbReference>
<comment type="caution">
    <text evidence="4">The sequence shown here is derived from an EMBL/GenBank/DDBJ whole genome shotgun (WGS) entry which is preliminary data.</text>
</comment>
<gene>
    <name evidence="4" type="ORF">CEP52_010024</name>
</gene>
<dbReference type="PANTHER" id="PTHR48050:SF27">
    <property type="entry name" value="GLUCOSYLTRANSFERASE, PUTATIVE (AFU_ORTHOLOGUE AFUA_7G04880)-RELATED"/>
    <property type="match status" value="1"/>
</dbReference>
<keyword evidence="1" id="KW-0808">Transferase</keyword>
<evidence type="ECO:0000313" key="5">
    <source>
        <dbReference type="Proteomes" id="UP000287144"/>
    </source>
</evidence>
<dbReference type="FunFam" id="3.40.50.2000:FF:000009">
    <property type="entry name" value="Sterol 3-beta-glucosyltransferase UGT80A2"/>
    <property type="match status" value="1"/>
</dbReference>